<keyword evidence="2" id="KW-1185">Reference proteome</keyword>
<reference evidence="1" key="1">
    <citation type="submission" date="2024-12" db="EMBL/GenBank/DDBJ databases">
        <authorList>
            <person name="Wu N."/>
        </authorList>
    </citation>
    <scope>NUCLEOTIDE SEQUENCE</scope>
    <source>
        <strain evidence="1">P15</strain>
    </source>
</reference>
<sequence length="228" mass="25597">MNGNALFPADWQRIYHNPLAAASDVEGFRMEGQGLVSFPEGKLRLENGMDPEAGQAANFVFWCPEDFPADVAVSWEFRPLREPGLAILFMAARGAAGKDLFDTSLTQRTGIYDQYHHGEMDAFHISYFRRKWPEERQFHTCNLRKSYGFHLVAQGADPIPGVPDVVEPYRMLAVKQGSAISFYINELPVFSWQDDGEAYGPLLGGGRIGFRQMAPLLAEYANLQVFAK</sequence>
<organism evidence="1 2">
    <name type="scientific">Paenibacillus mesotrionivorans</name>
    <dbReference type="NCBI Taxonomy" id="3160968"/>
    <lineage>
        <taxon>Bacteria</taxon>
        <taxon>Bacillati</taxon>
        <taxon>Bacillota</taxon>
        <taxon>Bacilli</taxon>
        <taxon>Bacillales</taxon>
        <taxon>Paenibacillaceae</taxon>
        <taxon>Paenibacillus</taxon>
    </lineage>
</organism>
<proteinExistence type="predicted"/>
<name>A0ACC7NYD6_9BACL</name>
<gene>
    <name evidence="1" type="ORF">ACI1P1_15820</name>
</gene>
<accession>A0ACC7NYD6</accession>
<evidence type="ECO:0000313" key="2">
    <source>
        <dbReference type="Proteomes" id="UP001631969"/>
    </source>
</evidence>
<protein>
    <submittedName>
        <fullName evidence="1">DUF1961 family protein</fullName>
    </submittedName>
</protein>
<comment type="caution">
    <text evidence="1">The sequence shown here is derived from an EMBL/GenBank/DDBJ whole genome shotgun (WGS) entry which is preliminary data.</text>
</comment>
<evidence type="ECO:0000313" key="1">
    <source>
        <dbReference type="EMBL" id="MFM9329763.1"/>
    </source>
</evidence>
<dbReference type="Proteomes" id="UP001631969">
    <property type="component" value="Unassembled WGS sequence"/>
</dbReference>
<dbReference type="EMBL" id="JBJURJ010000009">
    <property type="protein sequence ID" value="MFM9329763.1"/>
    <property type="molecule type" value="Genomic_DNA"/>
</dbReference>